<sequence length="173" mass="20003">MTQLTYNEAFDAYHAVFRFLRLHLACDMGTKLPFDTLRILDFYLLFPFRLQAMKFFADDMGWRKISKRYEDCAPYGEMPEDSTVFARMEPFQRAAAASLVHSGYLSAEAWDASEVQFTLEMLPPGFAERCSVVNTQMTDIIEILCQIKSRYPLGGRDGLKDRTGLLEYRYDSV</sequence>
<comment type="caution">
    <text evidence="1">The sequence shown here is derived from an EMBL/GenBank/DDBJ whole genome shotgun (WGS) entry which is preliminary data.</text>
</comment>
<proteinExistence type="predicted"/>
<reference evidence="1 2" key="1">
    <citation type="journal article" date="2010" name="Int. J. Syst. Evol. Microbiol.">
        <title>Sphingopyxis bauzanensis sp. nov., a psychrophilic bacterium isolated from soil.</title>
        <authorList>
            <person name="Zhang D.C."/>
            <person name="Liu H.C."/>
            <person name="Xin Y.H."/>
            <person name="Zhou Y.G."/>
            <person name="Schinner F."/>
            <person name="Margesin R."/>
        </authorList>
    </citation>
    <scope>NUCLEOTIDE SEQUENCE [LARGE SCALE GENOMIC DNA]</scope>
    <source>
        <strain evidence="1 2">DSM 22271</strain>
    </source>
</reference>
<dbReference type="Proteomes" id="UP000197361">
    <property type="component" value="Unassembled WGS sequence"/>
</dbReference>
<keyword evidence="2" id="KW-1185">Reference proteome</keyword>
<gene>
    <name evidence="1" type="ORF">CDQ92_13940</name>
</gene>
<dbReference type="RefSeq" id="WP_088441957.1">
    <property type="nucleotide sequence ID" value="NZ_BMMC01000007.1"/>
</dbReference>
<accession>A0A246JSA2</accession>
<organism evidence="1 2">
    <name type="scientific">Sphingopyxis bauzanensis</name>
    <dbReference type="NCBI Taxonomy" id="651663"/>
    <lineage>
        <taxon>Bacteria</taxon>
        <taxon>Pseudomonadati</taxon>
        <taxon>Pseudomonadota</taxon>
        <taxon>Alphaproteobacteria</taxon>
        <taxon>Sphingomonadales</taxon>
        <taxon>Sphingomonadaceae</taxon>
        <taxon>Sphingopyxis</taxon>
    </lineage>
</organism>
<dbReference type="EMBL" id="NISK01000003">
    <property type="protein sequence ID" value="OWQ95859.1"/>
    <property type="molecule type" value="Genomic_DNA"/>
</dbReference>
<dbReference type="AlphaFoldDB" id="A0A246JSA2"/>
<evidence type="ECO:0000313" key="1">
    <source>
        <dbReference type="EMBL" id="OWQ95859.1"/>
    </source>
</evidence>
<name>A0A246JSA2_9SPHN</name>
<protein>
    <submittedName>
        <fullName evidence="1">Uncharacterized protein</fullName>
    </submittedName>
</protein>
<dbReference type="Pfam" id="PF20291">
    <property type="entry name" value="MC5"/>
    <property type="match status" value="1"/>
</dbReference>
<dbReference type="OrthoDB" id="9092598at2"/>
<dbReference type="InterPro" id="IPR046901">
    <property type="entry name" value="ABC-3C_MC5"/>
</dbReference>
<evidence type="ECO:0000313" key="2">
    <source>
        <dbReference type="Proteomes" id="UP000197361"/>
    </source>
</evidence>